<dbReference type="EMBL" id="VJMI01021147">
    <property type="protein sequence ID" value="KAF0702411.1"/>
    <property type="molecule type" value="Genomic_DNA"/>
</dbReference>
<accession>A0A6A4YUL9</accession>
<dbReference type="AlphaFoldDB" id="A0A6A4YUL9"/>
<evidence type="ECO:0000256" key="1">
    <source>
        <dbReference type="SAM" id="MobiDB-lite"/>
    </source>
</evidence>
<evidence type="ECO:0000313" key="3">
    <source>
        <dbReference type="Proteomes" id="UP000469452"/>
    </source>
</evidence>
<name>A0A6A4YUL9_APHAT</name>
<dbReference type="Proteomes" id="UP000469452">
    <property type="component" value="Unassembled WGS sequence"/>
</dbReference>
<dbReference type="VEuPathDB" id="FungiDB:H257_09327"/>
<feature type="region of interest" description="Disordered" evidence="1">
    <location>
        <begin position="405"/>
        <end position="442"/>
    </location>
</feature>
<feature type="region of interest" description="Disordered" evidence="1">
    <location>
        <begin position="344"/>
        <end position="371"/>
    </location>
</feature>
<feature type="region of interest" description="Disordered" evidence="1">
    <location>
        <begin position="210"/>
        <end position="260"/>
    </location>
</feature>
<feature type="region of interest" description="Disordered" evidence="1">
    <location>
        <begin position="278"/>
        <end position="308"/>
    </location>
</feature>
<gene>
    <name evidence="2" type="ORF">AaE_015950</name>
</gene>
<organism evidence="2 3">
    <name type="scientific">Aphanomyces astaci</name>
    <name type="common">Crayfish plague agent</name>
    <dbReference type="NCBI Taxonomy" id="112090"/>
    <lineage>
        <taxon>Eukaryota</taxon>
        <taxon>Sar</taxon>
        <taxon>Stramenopiles</taxon>
        <taxon>Oomycota</taxon>
        <taxon>Saprolegniomycetes</taxon>
        <taxon>Saprolegniales</taxon>
        <taxon>Verrucalvaceae</taxon>
        <taxon>Aphanomyces</taxon>
    </lineage>
</organism>
<reference evidence="2 3" key="1">
    <citation type="submission" date="2019-06" db="EMBL/GenBank/DDBJ databases">
        <title>Genomics analysis of Aphanomyces spp. identifies a new class of oomycete effector associated with host adaptation.</title>
        <authorList>
            <person name="Gaulin E."/>
        </authorList>
    </citation>
    <scope>NUCLEOTIDE SEQUENCE [LARGE SCALE GENOMIC DNA]</scope>
    <source>
        <strain evidence="2 3">E</strain>
    </source>
</reference>
<evidence type="ECO:0000313" key="2">
    <source>
        <dbReference type="EMBL" id="KAF0702411.1"/>
    </source>
</evidence>
<feature type="region of interest" description="Disordered" evidence="1">
    <location>
        <begin position="524"/>
        <end position="546"/>
    </location>
</feature>
<protein>
    <submittedName>
        <fullName evidence="2">Uncharacterized protein</fullName>
    </submittedName>
</protein>
<proteinExistence type="predicted"/>
<comment type="caution">
    <text evidence="2">The sequence shown here is derived from an EMBL/GenBank/DDBJ whole genome shotgun (WGS) entry which is preliminary data.</text>
</comment>
<sequence length="561" mass="60802">MLRPVAALDGCKKAQTLRPLGSPDGQAENALLAQRYPFSHVCISTTLLNAQLRGLVVELHRQLTAATITSATLQAGVDATTAALAQLDSHGTPAATKDQVSAADVATAKQRTAALTSKTTTLNLEIADLSRHLDRLTRKRVDTATTADTIGNKSLLVLVTARHVELFVREHVRGTKVFVYSNLGREWTAKDIATLTDVLISHLPLQLESTTTTSTSIAVSPKTSRKTPPCAKTGELPQVEKTPSPRRRRPRSDSVGSGSAISPILLQTVLPVSDELEPAQLTPPSSANANKLSPHHREHRRASSERIRRELLTQETSGGYYALSSNEELDALVLPGLLGNDTMVLPPDLQHTRTPRPGGLERSPSRRQVQTETANTMYCVSPGQRIISPYLVSCDSEKSLHPVMRRAGSRVIRDTTSPDSGAGSPDRPSLTRRPSSKQPLSVPVVDERAAAVMPVVHPVRHVTADEMEHVPNIALRRGSLRGSTLGIRTTPPVQEPPSPPKPAKSIPRLAMVEPFELVDLCVTTDQTPNDRDSAPPTLTPATSRTDMEIQIRYKRIATQQH</sequence>
<feature type="compositionally biased region" description="Polar residues" evidence="1">
    <location>
        <begin position="282"/>
        <end position="291"/>
    </location>
</feature>